<dbReference type="PANTHER" id="PTHR24056">
    <property type="entry name" value="CELL DIVISION PROTEIN KINASE"/>
    <property type="match status" value="1"/>
</dbReference>
<keyword evidence="3" id="KW-0547">Nucleotide-binding</keyword>
<dbReference type="GO" id="GO:0007346">
    <property type="term" value="P:regulation of mitotic cell cycle"/>
    <property type="evidence" value="ECO:0007669"/>
    <property type="project" value="TreeGrafter"/>
</dbReference>
<evidence type="ECO:0000256" key="4">
    <source>
        <dbReference type="ARBA" id="ARBA00022777"/>
    </source>
</evidence>
<keyword evidence="4 7" id="KW-0418">Kinase</keyword>
<evidence type="ECO:0000256" key="2">
    <source>
        <dbReference type="ARBA" id="ARBA00022679"/>
    </source>
</evidence>
<keyword evidence="5" id="KW-0067">ATP-binding</keyword>
<feature type="domain" description="Protein kinase" evidence="6">
    <location>
        <begin position="1"/>
        <end position="109"/>
    </location>
</feature>
<proteinExistence type="predicted"/>
<evidence type="ECO:0000256" key="5">
    <source>
        <dbReference type="ARBA" id="ARBA00022840"/>
    </source>
</evidence>
<name>A0A6G3MLS4_HENSL</name>
<reference evidence="7" key="1">
    <citation type="submission" date="2018-11" db="EMBL/GenBank/DDBJ databases">
        <title>Henneguya salminicola genome and transcriptome.</title>
        <authorList>
            <person name="Yahalomi D."/>
            <person name="Atkinson S.D."/>
            <person name="Neuhof M."/>
            <person name="Chang E.S."/>
            <person name="Philippe H."/>
            <person name="Cartwright P."/>
            <person name="Bartholomew J.L."/>
            <person name="Huchon D."/>
        </authorList>
    </citation>
    <scope>NUCLEOTIDE SEQUENCE</scope>
    <source>
        <strain evidence="7">Hz1</strain>
        <tissue evidence="7">Whole</tissue>
    </source>
</reference>
<dbReference type="PANTHER" id="PTHR24056:SF508">
    <property type="entry name" value="CYCLIN-DEPENDENT KINASE 10"/>
    <property type="match status" value="1"/>
</dbReference>
<dbReference type="GO" id="GO:0005634">
    <property type="term" value="C:nucleus"/>
    <property type="evidence" value="ECO:0007669"/>
    <property type="project" value="TreeGrafter"/>
</dbReference>
<dbReference type="GO" id="GO:0004674">
    <property type="term" value="F:protein serine/threonine kinase activity"/>
    <property type="evidence" value="ECO:0007669"/>
    <property type="project" value="UniProtKB-KW"/>
</dbReference>
<dbReference type="PROSITE" id="PS50011">
    <property type="entry name" value="PROTEIN_KINASE_DOM"/>
    <property type="match status" value="1"/>
</dbReference>
<accession>A0A6G3MLS4</accession>
<dbReference type="GO" id="GO:0005524">
    <property type="term" value="F:ATP binding"/>
    <property type="evidence" value="ECO:0007669"/>
    <property type="project" value="UniProtKB-KW"/>
</dbReference>
<keyword evidence="2" id="KW-0808">Transferase</keyword>
<dbReference type="EMBL" id="GHBP01013569">
    <property type="protein sequence ID" value="NDJ94970.1"/>
    <property type="molecule type" value="Transcribed_RNA"/>
</dbReference>
<organism evidence="7">
    <name type="scientific">Henneguya salminicola</name>
    <name type="common">Myxosporean</name>
    <dbReference type="NCBI Taxonomy" id="69463"/>
    <lineage>
        <taxon>Eukaryota</taxon>
        <taxon>Metazoa</taxon>
        <taxon>Cnidaria</taxon>
        <taxon>Myxozoa</taxon>
        <taxon>Myxosporea</taxon>
        <taxon>Bivalvulida</taxon>
        <taxon>Platysporina</taxon>
        <taxon>Myxobolidae</taxon>
        <taxon>Henneguya</taxon>
    </lineage>
</organism>
<sequence>MYSYPYKPMTPIVVTLWYRPPELLFGSNVHTPTIDMWGFGCIVAELYKNRLLSDFFINRPLFMGDSEINQILLIVESLGTPNDDIWPGFSLLPGAKTLNVPSQPYNTIK</sequence>
<dbReference type="InterPro" id="IPR000719">
    <property type="entry name" value="Prot_kinase_dom"/>
</dbReference>
<keyword evidence="1" id="KW-0723">Serine/threonine-protein kinase</keyword>
<dbReference type="Gene3D" id="1.10.510.10">
    <property type="entry name" value="Transferase(Phosphotransferase) domain 1"/>
    <property type="match status" value="1"/>
</dbReference>
<dbReference type="SUPFAM" id="SSF56112">
    <property type="entry name" value="Protein kinase-like (PK-like)"/>
    <property type="match status" value="1"/>
</dbReference>
<evidence type="ECO:0000313" key="7">
    <source>
        <dbReference type="EMBL" id="NDJ94970.1"/>
    </source>
</evidence>
<evidence type="ECO:0000256" key="1">
    <source>
        <dbReference type="ARBA" id="ARBA00022527"/>
    </source>
</evidence>
<dbReference type="AlphaFoldDB" id="A0A6G3MLS4"/>
<dbReference type="Pfam" id="PF00069">
    <property type="entry name" value="Pkinase"/>
    <property type="match status" value="1"/>
</dbReference>
<protein>
    <submittedName>
        <fullName evidence="7">Cyclin-dependent kinase 11B (Trinotate prediction)</fullName>
    </submittedName>
</protein>
<evidence type="ECO:0000259" key="6">
    <source>
        <dbReference type="PROSITE" id="PS50011"/>
    </source>
</evidence>
<dbReference type="InterPro" id="IPR050108">
    <property type="entry name" value="CDK"/>
</dbReference>
<dbReference type="InterPro" id="IPR011009">
    <property type="entry name" value="Kinase-like_dom_sf"/>
</dbReference>
<evidence type="ECO:0000256" key="3">
    <source>
        <dbReference type="ARBA" id="ARBA00022741"/>
    </source>
</evidence>